<dbReference type="InterPro" id="IPR027417">
    <property type="entry name" value="P-loop_NTPase"/>
</dbReference>
<protein>
    <submittedName>
        <fullName evidence="3">Phage terminase large subunit (GpA)</fullName>
    </submittedName>
</protein>
<dbReference type="Gene3D" id="3.40.50.300">
    <property type="entry name" value="P-loop containing nucleotide triphosphate hydrolases"/>
    <property type="match status" value="1"/>
</dbReference>
<dbReference type="EMBL" id="CACRUX010000012">
    <property type="protein sequence ID" value="VYT73373.1"/>
    <property type="molecule type" value="Genomic_DNA"/>
</dbReference>
<dbReference type="GO" id="GO:0005524">
    <property type="term" value="F:ATP binding"/>
    <property type="evidence" value="ECO:0007669"/>
    <property type="project" value="InterPro"/>
</dbReference>
<reference evidence="3" key="1">
    <citation type="submission" date="2019-11" db="EMBL/GenBank/DDBJ databases">
        <authorList>
            <person name="Feng L."/>
        </authorList>
    </citation>
    <scope>NUCLEOTIDE SEQUENCE</scope>
    <source>
        <strain evidence="3">VrattiLFYP33</strain>
    </source>
</reference>
<dbReference type="HAMAP" id="MF_04144">
    <property type="entry name" value="TERL_LAMBDA"/>
    <property type="match status" value="1"/>
</dbReference>
<dbReference type="Pfam" id="PF05876">
    <property type="entry name" value="GpA_ATPase"/>
    <property type="match status" value="1"/>
</dbReference>
<feature type="domain" description="Phage terminase large subunit GpA ATPase" evidence="1">
    <location>
        <begin position="38"/>
        <end position="281"/>
    </location>
</feature>
<dbReference type="InterPro" id="IPR008866">
    <property type="entry name" value="Phage_lambda_GpA-like"/>
</dbReference>
<gene>
    <name evidence="3" type="ORF">VRLFYP33_00396</name>
</gene>
<evidence type="ECO:0000313" key="3">
    <source>
        <dbReference type="EMBL" id="VYT73373.1"/>
    </source>
</evidence>
<name>A0A6N2Z480_9FIRM</name>
<dbReference type="RefSeq" id="WP_156704051.1">
    <property type="nucleotide sequence ID" value="NZ_CACRUX010000012.1"/>
</dbReference>
<feature type="domain" description="Terminase large subunit GpA endonuclease" evidence="2">
    <location>
        <begin position="295"/>
        <end position="579"/>
    </location>
</feature>
<dbReference type="GO" id="GO:0016887">
    <property type="term" value="F:ATP hydrolysis activity"/>
    <property type="evidence" value="ECO:0007669"/>
    <property type="project" value="InterPro"/>
</dbReference>
<accession>A0A6N2Z480</accession>
<dbReference type="InterPro" id="IPR046453">
    <property type="entry name" value="GpA_ATPase"/>
</dbReference>
<sequence>MNNTQQLFSDLFQLLRPPPKLTASEWANKHVVLSTEDSAEPGKYSTDRAPYQKEMLDAVSNPDVSDVVYMTGSQIGKTQLIKNILGYFIDFYPSPIMFMVPTLDLAKEFSKTRIAPFIRDTKVLSEKMADTKARDSGNTLLNKTFPGGYLTFVGANSPAGLASRPIRVLLADEIDRFPASAGAEGDPVSLAEKRTKTFYNRKHIYASTPLGKGTSRIEKLYNDGTQEVWHLKCPACGEYVYPSWDKFEADTEANKYYMCCEHCGALSDEWAWKRLYSEGRWIANAPENLETKHCRSFHINAFASPWTSWAELYQTYEAAQALGAVGLKTFFNTEMGIPYEDAVEMPPTDELMDRREEYGADLPDGVLILTAGVDTQDDRLECEVMGWGLNGEQYGVQYYRLYGDPAQDAVWNALDDIIIRGRWSFADGRKRGVSASCIDSGGNKTQAVYRYCSKRRYHRVYAIKGVGGANKDIIDGLPTKLKKHDNAKLFKIGVDTGKDLIMSDLRQLPGEPRYCHFPLDPSKGYGKKYFEGLLAEIKTEEIVRGRYVQKWVLRPGVKRNEPLDVRNYNHAAINILNPNFEALAERAGREDFTPYIGNNSSTKTARAPAKYRRRKVGGGVKL</sequence>
<evidence type="ECO:0000259" key="2">
    <source>
        <dbReference type="Pfam" id="PF20454"/>
    </source>
</evidence>
<evidence type="ECO:0000259" key="1">
    <source>
        <dbReference type="Pfam" id="PF05876"/>
    </source>
</evidence>
<dbReference type="GO" id="GO:0004519">
    <property type="term" value="F:endonuclease activity"/>
    <property type="evidence" value="ECO:0007669"/>
    <property type="project" value="InterPro"/>
</dbReference>
<dbReference type="PANTHER" id="PTHR34413:SF2">
    <property type="entry name" value="PROPHAGE TAIL FIBER ASSEMBLY PROTEIN HOMOLOG TFAE-RELATED"/>
    <property type="match status" value="1"/>
</dbReference>
<proteinExistence type="inferred from homology"/>
<dbReference type="PANTHER" id="PTHR34413">
    <property type="entry name" value="PROPHAGE TAIL FIBER ASSEMBLY PROTEIN HOMOLOG TFAE-RELATED-RELATED"/>
    <property type="match status" value="1"/>
</dbReference>
<dbReference type="Pfam" id="PF20454">
    <property type="entry name" value="GpA_nuclease"/>
    <property type="match status" value="1"/>
</dbReference>
<organism evidence="3">
    <name type="scientific">Veillonella ratti</name>
    <dbReference type="NCBI Taxonomy" id="103892"/>
    <lineage>
        <taxon>Bacteria</taxon>
        <taxon>Bacillati</taxon>
        <taxon>Bacillota</taxon>
        <taxon>Negativicutes</taxon>
        <taxon>Veillonellales</taxon>
        <taxon>Veillonellaceae</taxon>
        <taxon>Veillonella</taxon>
    </lineage>
</organism>
<dbReference type="InterPro" id="IPR051220">
    <property type="entry name" value="TFA_Chaperone"/>
</dbReference>
<dbReference type="InterPro" id="IPR046454">
    <property type="entry name" value="GpA_endonuclease"/>
</dbReference>
<dbReference type="AlphaFoldDB" id="A0A6N2Z480"/>